<comment type="caution">
    <text evidence="1">The sequence shown here is derived from an EMBL/GenBank/DDBJ whole genome shotgun (WGS) entry which is preliminary data.</text>
</comment>
<accession>A0A9D3W2P8</accession>
<proteinExistence type="predicted"/>
<reference evidence="1 2" key="1">
    <citation type="journal article" date="2021" name="Plant Biotechnol. J.">
        <title>Multi-omics assisted identification of the key and species-specific regulatory components of drought-tolerant mechanisms in Gossypium stocksii.</title>
        <authorList>
            <person name="Yu D."/>
            <person name="Ke L."/>
            <person name="Zhang D."/>
            <person name="Wu Y."/>
            <person name="Sun Y."/>
            <person name="Mei J."/>
            <person name="Sun J."/>
            <person name="Sun Y."/>
        </authorList>
    </citation>
    <scope>NUCLEOTIDE SEQUENCE [LARGE SCALE GENOMIC DNA]</scope>
    <source>
        <strain evidence="2">cv. E1</strain>
        <tissue evidence="1">Leaf</tissue>
    </source>
</reference>
<keyword evidence="2" id="KW-1185">Reference proteome</keyword>
<evidence type="ECO:0000313" key="2">
    <source>
        <dbReference type="Proteomes" id="UP000828251"/>
    </source>
</evidence>
<dbReference type="AlphaFoldDB" id="A0A9D3W2P8"/>
<organism evidence="1 2">
    <name type="scientific">Gossypium stocksii</name>
    <dbReference type="NCBI Taxonomy" id="47602"/>
    <lineage>
        <taxon>Eukaryota</taxon>
        <taxon>Viridiplantae</taxon>
        <taxon>Streptophyta</taxon>
        <taxon>Embryophyta</taxon>
        <taxon>Tracheophyta</taxon>
        <taxon>Spermatophyta</taxon>
        <taxon>Magnoliopsida</taxon>
        <taxon>eudicotyledons</taxon>
        <taxon>Gunneridae</taxon>
        <taxon>Pentapetalae</taxon>
        <taxon>rosids</taxon>
        <taxon>malvids</taxon>
        <taxon>Malvales</taxon>
        <taxon>Malvaceae</taxon>
        <taxon>Malvoideae</taxon>
        <taxon>Gossypium</taxon>
    </lineage>
</organism>
<sequence length="61" mass="7008">MLALADPVLAKHMRQANFLGSPTDWYKQHECDSVDPTWLQRTAPLFLFVHYTGDSKSNQTE</sequence>
<gene>
    <name evidence="1" type="ORF">J1N35_011020</name>
</gene>
<evidence type="ECO:0000313" key="1">
    <source>
        <dbReference type="EMBL" id="KAH1107252.1"/>
    </source>
</evidence>
<protein>
    <submittedName>
        <fullName evidence="1">Uncharacterized protein</fullName>
    </submittedName>
</protein>
<name>A0A9D3W2P8_9ROSI</name>
<dbReference type="EMBL" id="JAIQCV010000004">
    <property type="protein sequence ID" value="KAH1107252.1"/>
    <property type="molecule type" value="Genomic_DNA"/>
</dbReference>
<dbReference type="Proteomes" id="UP000828251">
    <property type="component" value="Unassembled WGS sequence"/>
</dbReference>